<gene>
    <name evidence="2" type="ORF">SBAD_LOCUS6776</name>
</gene>
<name>A0A183IT29_9BILA</name>
<protein>
    <submittedName>
        <fullName evidence="4">Protein kinase domain-containing protein</fullName>
    </submittedName>
</protein>
<reference evidence="4" key="1">
    <citation type="submission" date="2016-06" db="UniProtKB">
        <authorList>
            <consortium name="WormBaseParasite"/>
        </authorList>
    </citation>
    <scope>IDENTIFICATION</scope>
</reference>
<dbReference type="Proteomes" id="UP000270296">
    <property type="component" value="Unassembled WGS sequence"/>
</dbReference>
<sequence length="182" mass="20795">MDYLRDMTPYTNQRTAAVIHAKEPCRRLRVPLQPSEVGNSMQRPAMAFMRLLPETNDGNCYILMACIYFTKLAEDFLVTATTVTRLLAYDVFTLCGFPRQLYSIHWRSFEAELLVEIGRRNDLIVRCRQYKEPPYKTTSLTGREHPTDDDGIPDKCQSNNKGNDVSVHGRQSSTIPGGTSLW</sequence>
<evidence type="ECO:0000313" key="3">
    <source>
        <dbReference type="Proteomes" id="UP000270296"/>
    </source>
</evidence>
<organism evidence="4">
    <name type="scientific">Soboliphyme baturini</name>
    <dbReference type="NCBI Taxonomy" id="241478"/>
    <lineage>
        <taxon>Eukaryota</taxon>
        <taxon>Metazoa</taxon>
        <taxon>Ecdysozoa</taxon>
        <taxon>Nematoda</taxon>
        <taxon>Enoplea</taxon>
        <taxon>Dorylaimia</taxon>
        <taxon>Dioctophymatida</taxon>
        <taxon>Dioctophymatoidea</taxon>
        <taxon>Soboliphymatidae</taxon>
        <taxon>Soboliphyme</taxon>
    </lineage>
</organism>
<feature type="compositionally biased region" description="Polar residues" evidence="1">
    <location>
        <begin position="156"/>
        <end position="182"/>
    </location>
</feature>
<dbReference type="OrthoDB" id="6783748at2759"/>
<reference evidence="2 3" key="2">
    <citation type="submission" date="2018-11" db="EMBL/GenBank/DDBJ databases">
        <authorList>
            <consortium name="Pathogen Informatics"/>
        </authorList>
    </citation>
    <scope>NUCLEOTIDE SEQUENCE [LARGE SCALE GENOMIC DNA]</scope>
</reference>
<evidence type="ECO:0000256" key="1">
    <source>
        <dbReference type="SAM" id="MobiDB-lite"/>
    </source>
</evidence>
<evidence type="ECO:0000313" key="2">
    <source>
        <dbReference type="EMBL" id="VDP10799.1"/>
    </source>
</evidence>
<feature type="region of interest" description="Disordered" evidence="1">
    <location>
        <begin position="135"/>
        <end position="182"/>
    </location>
</feature>
<dbReference type="EMBL" id="UZAM01010037">
    <property type="protein sequence ID" value="VDP10799.1"/>
    <property type="molecule type" value="Genomic_DNA"/>
</dbReference>
<evidence type="ECO:0000313" key="4">
    <source>
        <dbReference type="WBParaSite" id="SBAD_0000703901-mRNA-1"/>
    </source>
</evidence>
<dbReference type="AlphaFoldDB" id="A0A183IT29"/>
<proteinExistence type="predicted"/>
<accession>A0A183IT29</accession>
<keyword evidence="3" id="KW-1185">Reference proteome</keyword>
<dbReference type="WBParaSite" id="SBAD_0000703901-mRNA-1">
    <property type="protein sequence ID" value="SBAD_0000703901-mRNA-1"/>
    <property type="gene ID" value="SBAD_0000703901"/>
</dbReference>